<name>A0A2M7M5C5_9BACT</name>
<gene>
    <name evidence="6" type="ORF">COZ37_00260</name>
</gene>
<organism evidence="6 7">
    <name type="scientific">bacterium (Candidatus Ratteibacteria) CG_4_10_14_3_um_filter_41_18</name>
    <dbReference type="NCBI Taxonomy" id="2014287"/>
    <lineage>
        <taxon>Bacteria</taxon>
        <taxon>Candidatus Ratteibacteria</taxon>
    </lineage>
</organism>
<protein>
    <recommendedName>
        <fullName evidence="8">PpiC domain-containing protein</fullName>
    </recommendedName>
</protein>
<reference evidence="7" key="1">
    <citation type="submission" date="2017-09" db="EMBL/GenBank/DDBJ databases">
        <title>Depth-based differentiation of microbial function through sediment-hosted aquifers and enrichment of novel symbionts in the deep terrestrial subsurface.</title>
        <authorList>
            <person name="Probst A.J."/>
            <person name="Ladd B."/>
            <person name="Jarett J.K."/>
            <person name="Geller-Mcgrath D.E."/>
            <person name="Sieber C.M.K."/>
            <person name="Emerson J.B."/>
            <person name="Anantharaman K."/>
            <person name="Thomas B.C."/>
            <person name="Malmstrom R."/>
            <person name="Stieglmeier M."/>
            <person name="Klingl A."/>
            <person name="Woyke T."/>
            <person name="Ryan C.M."/>
            <person name="Banfield J.F."/>
        </authorList>
    </citation>
    <scope>NUCLEOTIDE SEQUENCE [LARGE SCALE GENOMIC DNA]</scope>
</reference>
<dbReference type="Pfam" id="PF13624">
    <property type="entry name" value="SurA_N_3"/>
    <property type="match status" value="1"/>
</dbReference>
<dbReference type="Proteomes" id="UP000229703">
    <property type="component" value="Unassembled WGS sequence"/>
</dbReference>
<evidence type="ECO:0000256" key="5">
    <source>
        <dbReference type="SAM" id="Phobius"/>
    </source>
</evidence>
<evidence type="ECO:0000256" key="2">
    <source>
        <dbReference type="ARBA" id="ARBA00022475"/>
    </source>
</evidence>
<comment type="subcellular location">
    <subcellularLocation>
        <location evidence="1">Cell membrane</location>
    </subcellularLocation>
</comment>
<keyword evidence="2" id="KW-1003">Cell membrane</keyword>
<feature type="transmembrane region" description="Helical" evidence="5">
    <location>
        <begin position="14"/>
        <end position="31"/>
    </location>
</feature>
<evidence type="ECO:0000313" key="6">
    <source>
        <dbReference type="EMBL" id="PIX77906.1"/>
    </source>
</evidence>
<keyword evidence="4" id="KW-0143">Chaperone</keyword>
<dbReference type="SUPFAM" id="SSF109998">
    <property type="entry name" value="Triger factor/SurA peptide-binding domain-like"/>
    <property type="match status" value="1"/>
</dbReference>
<dbReference type="AlphaFoldDB" id="A0A2M7M5C5"/>
<keyword evidence="3 5" id="KW-0472">Membrane</keyword>
<dbReference type="GO" id="GO:0005886">
    <property type="term" value="C:plasma membrane"/>
    <property type="evidence" value="ECO:0007669"/>
    <property type="project" value="UniProtKB-SubCell"/>
</dbReference>
<keyword evidence="5" id="KW-0812">Transmembrane</keyword>
<evidence type="ECO:0000313" key="7">
    <source>
        <dbReference type="Proteomes" id="UP000229703"/>
    </source>
</evidence>
<dbReference type="EMBL" id="PFJK01000010">
    <property type="protein sequence ID" value="PIX77906.1"/>
    <property type="molecule type" value="Genomic_DNA"/>
</dbReference>
<evidence type="ECO:0000256" key="4">
    <source>
        <dbReference type="ARBA" id="ARBA00023186"/>
    </source>
</evidence>
<comment type="caution">
    <text evidence="6">The sequence shown here is derived from an EMBL/GenBank/DDBJ whole genome shotgun (WGS) entry which is preliminary data.</text>
</comment>
<keyword evidence="5" id="KW-1133">Transmembrane helix</keyword>
<dbReference type="PANTHER" id="PTHR47529:SF1">
    <property type="entry name" value="PERIPLASMIC CHAPERONE PPID"/>
    <property type="match status" value="1"/>
</dbReference>
<sequence length="234" mass="27729">MFKFLRKKKNLKRVYWILAALVIPSFIWWGVGSGVGGSGKGLAAKVNRVPITLREYYTALEKLEGNYRTIFGDKFTEEEAKKLNLKKRALEMLIRDKILFQEIKRRKIRVSNDEILNQIKKDPSFFDKDGKFDDDKFKRIVERIPANELKQIEKETKKSLLLQKLQEETLSSFNIIVSNEEIVNYRKANKERKKMDEEIIRQSLLFQKSQLALDDWYKNLKAEAQIRIWLPKEE</sequence>
<dbReference type="InterPro" id="IPR027304">
    <property type="entry name" value="Trigger_fact/SurA_dom_sf"/>
</dbReference>
<dbReference type="Gene3D" id="1.10.4030.10">
    <property type="entry name" value="Porin chaperone SurA, peptide-binding domain"/>
    <property type="match status" value="1"/>
</dbReference>
<evidence type="ECO:0008006" key="8">
    <source>
        <dbReference type="Google" id="ProtNLM"/>
    </source>
</evidence>
<dbReference type="PANTHER" id="PTHR47529">
    <property type="entry name" value="PEPTIDYL-PROLYL CIS-TRANS ISOMERASE D"/>
    <property type="match status" value="1"/>
</dbReference>
<dbReference type="InterPro" id="IPR052029">
    <property type="entry name" value="PpiD_chaperone"/>
</dbReference>
<evidence type="ECO:0000256" key="1">
    <source>
        <dbReference type="ARBA" id="ARBA00004236"/>
    </source>
</evidence>
<evidence type="ECO:0000256" key="3">
    <source>
        <dbReference type="ARBA" id="ARBA00023136"/>
    </source>
</evidence>
<accession>A0A2M7M5C5</accession>
<proteinExistence type="predicted"/>